<feature type="region of interest" description="Disordered" evidence="1">
    <location>
        <begin position="119"/>
        <end position="142"/>
    </location>
</feature>
<dbReference type="AlphaFoldDB" id="A0A1A6HBE2"/>
<dbReference type="EMBL" id="LZPO01043406">
    <property type="protein sequence ID" value="OBS75230.1"/>
    <property type="molecule type" value="Genomic_DNA"/>
</dbReference>
<dbReference type="STRING" id="56216.A0A1A6HBE2"/>
<evidence type="ECO:0008006" key="4">
    <source>
        <dbReference type="Google" id="ProtNLM"/>
    </source>
</evidence>
<reference evidence="2 3" key="1">
    <citation type="submission" date="2016-06" db="EMBL/GenBank/DDBJ databases">
        <title>The Draft Genome Sequence and Annotation of the Desert Woodrat Neotoma lepida.</title>
        <authorList>
            <person name="Campbell M."/>
            <person name="Oakeson K.F."/>
            <person name="Yandell M."/>
            <person name="Halpert J.R."/>
            <person name="Dearing D."/>
        </authorList>
    </citation>
    <scope>NUCLEOTIDE SEQUENCE [LARGE SCALE GENOMIC DNA]</scope>
    <source>
        <strain evidence="2">417</strain>
        <tissue evidence="2">Liver</tissue>
    </source>
</reference>
<feature type="compositionally biased region" description="Basic and acidic residues" evidence="1">
    <location>
        <begin position="188"/>
        <end position="197"/>
    </location>
</feature>
<dbReference type="OrthoDB" id="9633778at2759"/>
<evidence type="ECO:0000256" key="1">
    <source>
        <dbReference type="SAM" id="MobiDB-lite"/>
    </source>
</evidence>
<gene>
    <name evidence="2" type="ORF">A6R68_14227</name>
</gene>
<keyword evidence="3" id="KW-1185">Reference proteome</keyword>
<feature type="compositionally biased region" description="Low complexity" evidence="1">
    <location>
        <begin position="131"/>
        <end position="142"/>
    </location>
</feature>
<feature type="region of interest" description="Disordered" evidence="1">
    <location>
        <begin position="1"/>
        <end position="86"/>
    </location>
</feature>
<proteinExistence type="predicted"/>
<evidence type="ECO:0000313" key="3">
    <source>
        <dbReference type="Proteomes" id="UP000092124"/>
    </source>
</evidence>
<accession>A0A1A6HBE2</accession>
<protein>
    <recommendedName>
        <fullName evidence="4">Cyclic nucleotide-gated cation channel beta-1</fullName>
    </recommendedName>
</protein>
<organism evidence="2 3">
    <name type="scientific">Neotoma lepida</name>
    <name type="common">Desert woodrat</name>
    <dbReference type="NCBI Taxonomy" id="56216"/>
    <lineage>
        <taxon>Eukaryota</taxon>
        <taxon>Metazoa</taxon>
        <taxon>Chordata</taxon>
        <taxon>Craniata</taxon>
        <taxon>Vertebrata</taxon>
        <taxon>Euteleostomi</taxon>
        <taxon>Mammalia</taxon>
        <taxon>Eutheria</taxon>
        <taxon>Euarchontoglires</taxon>
        <taxon>Glires</taxon>
        <taxon>Rodentia</taxon>
        <taxon>Myomorpha</taxon>
        <taxon>Muroidea</taxon>
        <taxon>Cricetidae</taxon>
        <taxon>Neotominae</taxon>
        <taxon>Neotoma</taxon>
    </lineage>
</organism>
<feature type="compositionally biased region" description="Acidic residues" evidence="1">
    <location>
        <begin position="40"/>
        <end position="61"/>
    </location>
</feature>
<comment type="caution">
    <text evidence="2">The sequence shown here is derived from an EMBL/GenBank/DDBJ whole genome shotgun (WGS) entry which is preliminary data.</text>
</comment>
<dbReference type="Proteomes" id="UP000092124">
    <property type="component" value="Unassembled WGS sequence"/>
</dbReference>
<sequence length="197" mass="21445">MLGWVQKVLPQPPGTPQKTEEGAEPQPEPELESEAKPEPEPEPQLEPEPQPEPEPEPETAPEEAVPVVQSLVRGEEAQETDPPQPTLQAQVAVVKVNSPSSWVLTWFWKHMEKVVPQPVCSSKGGQNPAAGVGDPDQVQGQGDLRVEEGPSLWLLRWLEQNLEKVLPQPPKPSEAWKAEPEAAVLDPGTEKELGGAS</sequence>
<feature type="region of interest" description="Disordered" evidence="1">
    <location>
        <begin position="166"/>
        <end position="197"/>
    </location>
</feature>
<name>A0A1A6HBE2_NEOLE</name>
<evidence type="ECO:0000313" key="2">
    <source>
        <dbReference type="EMBL" id="OBS75230.1"/>
    </source>
</evidence>